<sequence>MEATLAAAGLGAFVDLPSAARGRNENWLGQTTTGAHVFVKRVSGGAGTVRARMDAIVAAQQVLDPVEGVRVPSILAVSRDEGIVVFERLLDATDGGTLLSEDEMPPEVADDLGRCLAAAHAAPVPAGVEVSREPSALPPVGSLTVLPLTMLPQLSAAELETWSLLQRDHELVAALAALRHDEAATEAVPVHGDLRLDQFLLVDGSLWLCDWEEFRLGDPARDLGALVGEFLNHAFSALTETEEGEVVDHDSIMRRGSERLDEALPTIRRALAAYEAESGRPLDDVLVRACRFAGWHLIDRLLAAAHEKARLHPLARAVAGIGRSIVTDPTSMTRMVRAEGASA</sequence>
<dbReference type="AlphaFoldDB" id="D1BDX0"/>
<dbReference type="STRING" id="446469.Sked_32960"/>
<organism evidence="2 3">
    <name type="scientific">Sanguibacter keddieii (strain ATCC 51767 / DSM 10542 / NCFB 3025 / ST-74)</name>
    <dbReference type="NCBI Taxonomy" id="446469"/>
    <lineage>
        <taxon>Bacteria</taxon>
        <taxon>Bacillati</taxon>
        <taxon>Actinomycetota</taxon>
        <taxon>Actinomycetes</taxon>
        <taxon>Micrococcales</taxon>
        <taxon>Sanguibacteraceae</taxon>
        <taxon>Sanguibacter</taxon>
    </lineage>
</organism>
<dbReference type="GO" id="GO:0016301">
    <property type="term" value="F:kinase activity"/>
    <property type="evidence" value="ECO:0007669"/>
    <property type="project" value="UniProtKB-KW"/>
</dbReference>
<protein>
    <submittedName>
        <fullName evidence="2">Predicted choline kinase involved in LPS biosynthesis</fullName>
    </submittedName>
</protein>
<dbReference type="SUPFAM" id="SSF56112">
    <property type="entry name" value="Protein kinase-like (PK-like)"/>
    <property type="match status" value="1"/>
</dbReference>
<reference evidence="2 3" key="1">
    <citation type="journal article" date="2009" name="Stand. Genomic Sci.">
        <title>Complete genome sequence of Sanguibacter keddieii type strain (ST-74).</title>
        <authorList>
            <person name="Ivanova N."/>
            <person name="Sikorski J."/>
            <person name="Sims D."/>
            <person name="Brettin T."/>
            <person name="Detter J.C."/>
            <person name="Han C."/>
            <person name="Lapidus A."/>
            <person name="Copeland A."/>
            <person name="Glavina Del Rio T."/>
            <person name="Nolan M."/>
            <person name="Chen F."/>
            <person name="Lucas S."/>
            <person name="Tice H."/>
            <person name="Cheng J.F."/>
            <person name="Bruce D."/>
            <person name="Goodwin L."/>
            <person name="Pitluck S."/>
            <person name="Pati A."/>
            <person name="Mavromatis K."/>
            <person name="Chen A."/>
            <person name="Palaniappan K."/>
            <person name="D'haeseleer P."/>
            <person name="Chain P."/>
            <person name="Bristow J."/>
            <person name="Eisen J.A."/>
            <person name="Markowitz V."/>
            <person name="Hugenholtz P."/>
            <person name="Goker M."/>
            <person name="Pukall R."/>
            <person name="Klenk H.P."/>
            <person name="Kyrpides N.C."/>
        </authorList>
    </citation>
    <scope>NUCLEOTIDE SEQUENCE [LARGE SCALE GENOMIC DNA]</scope>
    <source>
        <strain evidence="3">ATCC 51767 / DSM 10542 / NCFB 3025 / ST-74</strain>
    </source>
</reference>
<evidence type="ECO:0000259" key="1">
    <source>
        <dbReference type="Pfam" id="PF01636"/>
    </source>
</evidence>
<dbReference type="NCBIfam" id="NF038156">
    <property type="entry name" value="lant_syn_V_LxmK"/>
    <property type="match status" value="1"/>
</dbReference>
<dbReference type="Gene3D" id="3.90.1200.10">
    <property type="match status" value="1"/>
</dbReference>
<dbReference type="Proteomes" id="UP000000322">
    <property type="component" value="Chromosome"/>
</dbReference>
<keyword evidence="2" id="KW-0418">Kinase</keyword>
<dbReference type="InterPro" id="IPR002575">
    <property type="entry name" value="Aminoglycoside_PTrfase"/>
</dbReference>
<dbReference type="eggNOG" id="COG0510">
    <property type="taxonomic scope" value="Bacteria"/>
</dbReference>
<dbReference type="Pfam" id="PF01636">
    <property type="entry name" value="APH"/>
    <property type="match status" value="1"/>
</dbReference>
<evidence type="ECO:0000313" key="3">
    <source>
        <dbReference type="Proteomes" id="UP000000322"/>
    </source>
</evidence>
<evidence type="ECO:0000313" key="2">
    <source>
        <dbReference type="EMBL" id="ACZ23191.1"/>
    </source>
</evidence>
<feature type="domain" description="Aminoglycoside phosphotransferase" evidence="1">
    <location>
        <begin position="24"/>
        <end position="235"/>
    </location>
</feature>
<accession>D1BDX0</accession>
<dbReference type="EMBL" id="CP001819">
    <property type="protein sequence ID" value="ACZ23191.1"/>
    <property type="molecule type" value="Genomic_DNA"/>
</dbReference>
<dbReference type="KEGG" id="ske:Sked_32960"/>
<keyword evidence="3" id="KW-1185">Reference proteome</keyword>
<name>D1BDX0_SANKS</name>
<dbReference type="InterPro" id="IPR011009">
    <property type="entry name" value="Kinase-like_dom_sf"/>
</dbReference>
<keyword evidence="2" id="KW-0808">Transferase</keyword>
<proteinExistence type="predicted"/>
<gene>
    <name evidence="2" type="ordered locus">Sked_32960</name>
</gene>
<dbReference type="HOGENOM" id="CLU_787369_0_0_11"/>